<sequence length="117" mass="13056">MKSKCPHLILLFQQASRLVLISAQQQQHPVSLTCASAVERGSMWMQEKPPSEHTCIAGSGSRPCWYTRPLDLEQDPDPAWIRAFPVSEPAAGRPPSSIPAFHKPSSIINHPHVRRLE</sequence>
<gene>
    <name evidence="3" type="ORF">D4764_04G0003300</name>
</gene>
<accession>A0A5C6N3B1</accession>
<evidence type="ECO:0000313" key="4">
    <source>
        <dbReference type="Proteomes" id="UP000324091"/>
    </source>
</evidence>
<dbReference type="AlphaFoldDB" id="A0A5C6N3B1"/>
<evidence type="ECO:0008006" key="5">
    <source>
        <dbReference type="Google" id="ProtNLM"/>
    </source>
</evidence>
<name>A0A5C6N3B1_9TELE</name>
<dbReference type="Proteomes" id="UP000324091">
    <property type="component" value="Chromosome 4"/>
</dbReference>
<evidence type="ECO:0000256" key="1">
    <source>
        <dbReference type="SAM" id="MobiDB-lite"/>
    </source>
</evidence>
<keyword evidence="4" id="KW-1185">Reference proteome</keyword>
<reference evidence="3 4" key="1">
    <citation type="submission" date="2019-04" db="EMBL/GenBank/DDBJ databases">
        <title>Chromosome genome assembly for Takifugu flavidus.</title>
        <authorList>
            <person name="Xiao S."/>
        </authorList>
    </citation>
    <scope>NUCLEOTIDE SEQUENCE [LARGE SCALE GENOMIC DNA]</scope>
    <source>
        <strain evidence="3">HTHZ2018</strain>
        <tissue evidence="3">Muscle</tissue>
    </source>
</reference>
<keyword evidence="2" id="KW-0732">Signal</keyword>
<protein>
    <recommendedName>
        <fullName evidence="5">Secreted protein</fullName>
    </recommendedName>
</protein>
<proteinExistence type="predicted"/>
<comment type="caution">
    <text evidence="3">The sequence shown here is derived from an EMBL/GenBank/DDBJ whole genome shotgun (WGS) entry which is preliminary data.</text>
</comment>
<feature type="region of interest" description="Disordered" evidence="1">
    <location>
        <begin position="91"/>
        <end position="117"/>
    </location>
</feature>
<feature type="signal peptide" evidence="2">
    <location>
        <begin position="1"/>
        <end position="23"/>
    </location>
</feature>
<feature type="chain" id="PRO_5023140005" description="Secreted protein" evidence="2">
    <location>
        <begin position="24"/>
        <end position="117"/>
    </location>
</feature>
<organism evidence="3 4">
    <name type="scientific">Takifugu flavidus</name>
    <name type="common">sansaifugu</name>
    <dbReference type="NCBI Taxonomy" id="433684"/>
    <lineage>
        <taxon>Eukaryota</taxon>
        <taxon>Metazoa</taxon>
        <taxon>Chordata</taxon>
        <taxon>Craniata</taxon>
        <taxon>Vertebrata</taxon>
        <taxon>Euteleostomi</taxon>
        <taxon>Actinopterygii</taxon>
        <taxon>Neopterygii</taxon>
        <taxon>Teleostei</taxon>
        <taxon>Neoteleostei</taxon>
        <taxon>Acanthomorphata</taxon>
        <taxon>Eupercaria</taxon>
        <taxon>Tetraodontiformes</taxon>
        <taxon>Tetradontoidea</taxon>
        <taxon>Tetraodontidae</taxon>
        <taxon>Takifugu</taxon>
    </lineage>
</organism>
<dbReference type="EMBL" id="RHFK02000017">
    <property type="protein sequence ID" value="TWW61683.1"/>
    <property type="molecule type" value="Genomic_DNA"/>
</dbReference>
<evidence type="ECO:0000313" key="3">
    <source>
        <dbReference type="EMBL" id="TWW61683.1"/>
    </source>
</evidence>
<evidence type="ECO:0000256" key="2">
    <source>
        <dbReference type="SAM" id="SignalP"/>
    </source>
</evidence>